<proteinExistence type="predicted"/>
<dbReference type="CDD" id="cd06661">
    <property type="entry name" value="GGCT_like"/>
    <property type="match status" value="1"/>
</dbReference>
<dbReference type="InterPro" id="IPR017939">
    <property type="entry name" value="G-Glutamylcylcotransferase"/>
</dbReference>
<dbReference type="InterPro" id="IPR036568">
    <property type="entry name" value="GGCT-like_sf"/>
</dbReference>
<protein>
    <submittedName>
        <fullName evidence="4">Gamma-glutamylcyclotransferase</fullName>
    </submittedName>
</protein>
<feature type="compositionally biased region" description="Basic and acidic residues" evidence="2">
    <location>
        <begin position="282"/>
        <end position="294"/>
    </location>
</feature>
<evidence type="ECO:0000313" key="4">
    <source>
        <dbReference type="EMBL" id="UFW91039.1"/>
    </source>
</evidence>
<dbReference type="Pfam" id="PF06094">
    <property type="entry name" value="GGACT"/>
    <property type="match status" value="1"/>
</dbReference>
<dbReference type="SUPFAM" id="SSF110857">
    <property type="entry name" value="Gamma-glutamyl cyclotransferase-like"/>
    <property type="match status" value="1"/>
</dbReference>
<feature type="region of interest" description="Disordered" evidence="2">
    <location>
        <begin position="243"/>
        <end position="294"/>
    </location>
</feature>
<feature type="region of interest" description="Disordered" evidence="2">
    <location>
        <begin position="168"/>
        <end position="207"/>
    </location>
</feature>
<keyword evidence="5" id="KW-1185">Reference proteome</keyword>
<dbReference type="InterPro" id="IPR009288">
    <property type="entry name" value="AIG2-like_dom"/>
</dbReference>
<dbReference type="Gene3D" id="3.10.490.10">
    <property type="entry name" value="Gamma-glutamyl cyclotransferase-like"/>
    <property type="match status" value="1"/>
</dbReference>
<name>A0ABY3QYE4_9BRAD</name>
<dbReference type="PANTHER" id="PTHR12935:SF0">
    <property type="entry name" value="GAMMA-GLUTAMYLCYCLOTRANSFERASE"/>
    <property type="match status" value="1"/>
</dbReference>
<feature type="domain" description="Gamma-glutamylcyclotransferase AIG2-like" evidence="3">
    <location>
        <begin position="8"/>
        <end position="114"/>
    </location>
</feature>
<accession>A0ABY3QYE4</accession>
<evidence type="ECO:0000256" key="2">
    <source>
        <dbReference type="SAM" id="MobiDB-lite"/>
    </source>
</evidence>
<dbReference type="Proteomes" id="UP001430990">
    <property type="component" value="Chromosome"/>
</dbReference>
<dbReference type="InterPro" id="IPR013024">
    <property type="entry name" value="GGCT-like"/>
</dbReference>
<dbReference type="EMBL" id="CP088100">
    <property type="protein sequence ID" value="UFW91039.1"/>
    <property type="molecule type" value="Genomic_DNA"/>
</dbReference>
<organism evidence="4 5">
    <name type="scientific">Bradyrhizobium barranii</name>
    <dbReference type="NCBI Taxonomy" id="2992140"/>
    <lineage>
        <taxon>Bacteria</taxon>
        <taxon>Pseudomonadati</taxon>
        <taxon>Pseudomonadota</taxon>
        <taxon>Alphaproteobacteria</taxon>
        <taxon>Hyphomicrobiales</taxon>
        <taxon>Nitrobacteraceae</taxon>
        <taxon>Bradyrhizobium</taxon>
    </lineage>
</organism>
<evidence type="ECO:0000256" key="1">
    <source>
        <dbReference type="ARBA" id="ARBA00023239"/>
    </source>
</evidence>
<sequence>MTEKPIYYFAYGSNLNKAQMKFRCPKAIALGGMELPNAQLLFNGVADVIYHKTKTAVGGLWKITEECEKSLDRYEGVSGFKGRGAYRKETIKVIVTIKGKETIADALIYVMNRDRRAMPTVAYLNTIRDGFKDFGLDTTFLNRALLDTQKEAAQQAINDAAERKARWAREDAERASRSHHTLSSWEEAKRREKRLRLPPPNAGTTDMFSDEVDDLFRDYEQTQQDFETRDFGEWPDRFTQDDIRDIKEIPPRQSKTAPPRRVIKSHDKSGTGSNIPQRKSVHLFDEPSPYRHRK</sequence>
<reference evidence="4" key="1">
    <citation type="submission" date="2021-11" db="EMBL/GenBank/DDBJ databases">
        <title>Australian commercial rhizobial inoculants.</title>
        <authorList>
            <person name="Kohlmeier M.G."/>
            <person name="O'Hara G.W."/>
            <person name="Colombi E."/>
            <person name="Ramsay J.P."/>
            <person name="Terpolilli J."/>
        </authorList>
    </citation>
    <scope>NUCLEOTIDE SEQUENCE</scope>
    <source>
        <strain evidence="4">CC829</strain>
    </source>
</reference>
<evidence type="ECO:0000313" key="5">
    <source>
        <dbReference type="Proteomes" id="UP001430990"/>
    </source>
</evidence>
<keyword evidence="1" id="KW-0456">Lyase</keyword>
<dbReference type="PANTHER" id="PTHR12935">
    <property type="entry name" value="GAMMA-GLUTAMYLCYCLOTRANSFERASE"/>
    <property type="match status" value="1"/>
</dbReference>
<dbReference type="RefSeq" id="WP_231145052.1">
    <property type="nucleotide sequence ID" value="NZ_CP088100.1"/>
</dbReference>
<gene>
    <name evidence="4" type="ORF">BjapCC829_21870</name>
</gene>
<evidence type="ECO:0000259" key="3">
    <source>
        <dbReference type="Pfam" id="PF06094"/>
    </source>
</evidence>